<accession>A0ABV6K3T4</accession>
<comment type="similarity">
    <text evidence="4">Belongs to the TRAFAC class YlqF/YawG GTPase family. MTG1 subfamily.</text>
</comment>
<dbReference type="InterPro" id="IPR023179">
    <property type="entry name" value="GTP-bd_ortho_bundle_sf"/>
</dbReference>
<feature type="domain" description="CP-type G" evidence="5">
    <location>
        <begin position="12"/>
        <end position="179"/>
    </location>
</feature>
<reference evidence="6 7" key="1">
    <citation type="submission" date="2024-09" db="EMBL/GenBank/DDBJ databases">
        <authorList>
            <person name="Sun Q."/>
            <person name="Mori K."/>
        </authorList>
    </citation>
    <scope>NUCLEOTIDE SEQUENCE [LARGE SCALE GENOMIC DNA]</scope>
    <source>
        <strain evidence="6 7">TBRC 4575</strain>
    </source>
</reference>
<sequence>MANIQWYPGHMAKAIHQIQDNLHLVDIVFELVDARIPEASRNPDIEKVIQQKPHLLIMTKKDLADPQKTADWVAHYEAQGQTAIAVDSRNRATAKQITQAATTMLADKLAKIAARGITNRPIRAVCVGIPNVGKSTLLNHIVNKKIAKVGDRPGVTKGQQWLKASNKLELLDTPGILWPKFEDQVVGTKLAVTGAIKENIYPNDDVALYALDFFKHHYANRLMERYKLTADQLTLANPDLLLVMTKNAGMREDWERFCVAFLLDIRKGRLGRFTLDLTGAQRDV</sequence>
<dbReference type="RefSeq" id="WP_137645288.1">
    <property type="nucleotide sequence ID" value="NZ_BAABRM010000015.1"/>
</dbReference>
<dbReference type="SUPFAM" id="SSF52540">
    <property type="entry name" value="P-loop containing nucleoside triphosphate hydrolases"/>
    <property type="match status" value="1"/>
</dbReference>
<dbReference type="EMBL" id="JBHLUK010000066">
    <property type="protein sequence ID" value="MFC0424121.1"/>
    <property type="molecule type" value="Genomic_DNA"/>
</dbReference>
<gene>
    <name evidence="6" type="primary">ylqF</name>
    <name evidence="6" type="ORF">ACFFGS_08325</name>
</gene>
<evidence type="ECO:0000256" key="4">
    <source>
        <dbReference type="PIRNR" id="PIRNR006230"/>
    </source>
</evidence>
<dbReference type="InterPro" id="IPR006073">
    <property type="entry name" value="GTP-bd"/>
</dbReference>
<dbReference type="CDD" id="cd01856">
    <property type="entry name" value="YlqF"/>
    <property type="match status" value="1"/>
</dbReference>
<evidence type="ECO:0000256" key="3">
    <source>
        <dbReference type="ARBA" id="ARBA00023134"/>
    </source>
</evidence>
<dbReference type="CDD" id="cd00882">
    <property type="entry name" value="Ras_like_GTPase"/>
    <property type="match status" value="1"/>
</dbReference>
<dbReference type="InterPro" id="IPR030378">
    <property type="entry name" value="G_CP_dom"/>
</dbReference>
<evidence type="ECO:0000259" key="5">
    <source>
        <dbReference type="PROSITE" id="PS51721"/>
    </source>
</evidence>
<keyword evidence="2 4" id="KW-0547">Nucleotide-binding</keyword>
<evidence type="ECO:0000313" key="6">
    <source>
        <dbReference type="EMBL" id="MFC0424121.1"/>
    </source>
</evidence>
<dbReference type="Gene3D" id="1.10.1580.10">
    <property type="match status" value="1"/>
</dbReference>
<dbReference type="InterPro" id="IPR019991">
    <property type="entry name" value="GTP-bd_ribosome_bgen"/>
</dbReference>
<dbReference type="InterPro" id="IPR016478">
    <property type="entry name" value="GTPase_MTG1"/>
</dbReference>
<keyword evidence="7" id="KW-1185">Reference proteome</keyword>
<dbReference type="PROSITE" id="PS51721">
    <property type="entry name" value="G_CP"/>
    <property type="match status" value="1"/>
</dbReference>
<name>A0ABV6K3T4_9LACO</name>
<dbReference type="PIRSF" id="PIRSF006230">
    <property type="entry name" value="MG442"/>
    <property type="match status" value="1"/>
</dbReference>
<dbReference type="PANTHER" id="PTHR45782:SF4">
    <property type="entry name" value="MITOCHONDRIAL RIBOSOME-ASSOCIATED GTPASE 1"/>
    <property type="match status" value="1"/>
</dbReference>
<comment type="caution">
    <text evidence="6">The sequence shown here is derived from an EMBL/GenBank/DDBJ whole genome shotgun (WGS) entry which is preliminary data.</text>
</comment>
<dbReference type="Proteomes" id="UP001589855">
    <property type="component" value="Unassembled WGS sequence"/>
</dbReference>
<comment type="function">
    <text evidence="4">Required for a late step of 50S ribosomal subunit assembly. Has GTPase activity.</text>
</comment>
<dbReference type="Gene3D" id="3.40.50.300">
    <property type="entry name" value="P-loop containing nucleotide triphosphate hydrolases"/>
    <property type="match status" value="1"/>
</dbReference>
<organism evidence="6 7">
    <name type="scientific">Lactiplantibacillus plajomi</name>
    <dbReference type="NCBI Taxonomy" id="1457217"/>
    <lineage>
        <taxon>Bacteria</taxon>
        <taxon>Bacillati</taxon>
        <taxon>Bacillota</taxon>
        <taxon>Bacilli</taxon>
        <taxon>Lactobacillales</taxon>
        <taxon>Lactobacillaceae</taxon>
        <taxon>Lactiplantibacillus</taxon>
    </lineage>
</organism>
<evidence type="ECO:0000313" key="7">
    <source>
        <dbReference type="Proteomes" id="UP001589855"/>
    </source>
</evidence>
<keyword evidence="3 4" id="KW-0342">GTP-binding</keyword>
<protein>
    <recommendedName>
        <fullName evidence="1 4">Ribosome biogenesis GTPase A</fullName>
    </recommendedName>
</protein>
<evidence type="ECO:0000256" key="1">
    <source>
        <dbReference type="ARBA" id="ARBA00014898"/>
    </source>
</evidence>
<dbReference type="PANTHER" id="PTHR45782">
    <property type="entry name" value="MITOCHONDRIAL RIBOSOME-ASSOCIATED GTPASE 1"/>
    <property type="match status" value="1"/>
</dbReference>
<comment type="subcellular location">
    <subcellularLocation>
        <location evidence="4">Cytoplasm</location>
    </subcellularLocation>
</comment>
<dbReference type="NCBIfam" id="TIGR03596">
    <property type="entry name" value="GTPase_YlqF"/>
    <property type="match status" value="1"/>
</dbReference>
<keyword evidence="4" id="KW-0963">Cytoplasm</keyword>
<dbReference type="InterPro" id="IPR027417">
    <property type="entry name" value="P-loop_NTPase"/>
</dbReference>
<proteinExistence type="inferred from homology"/>
<evidence type="ECO:0000256" key="2">
    <source>
        <dbReference type="ARBA" id="ARBA00022741"/>
    </source>
</evidence>
<dbReference type="Pfam" id="PF01926">
    <property type="entry name" value="MMR_HSR1"/>
    <property type="match status" value="1"/>
</dbReference>